<keyword evidence="5" id="KW-1185">Reference proteome</keyword>
<dbReference type="KEGG" id="shun:DWB77_01321"/>
<feature type="compositionally biased region" description="Low complexity" evidence="1">
    <location>
        <begin position="368"/>
        <end position="380"/>
    </location>
</feature>
<dbReference type="RefSeq" id="WP_162952458.1">
    <property type="nucleotide sequence ID" value="NZ_CP032698.1"/>
</dbReference>
<evidence type="ECO:0000256" key="2">
    <source>
        <dbReference type="SAM" id="SignalP"/>
    </source>
</evidence>
<feature type="compositionally biased region" description="Low complexity" evidence="1">
    <location>
        <begin position="51"/>
        <end position="62"/>
    </location>
</feature>
<dbReference type="PROSITE" id="PS51257">
    <property type="entry name" value="PROKAR_LIPOPROTEIN"/>
    <property type="match status" value="1"/>
</dbReference>
<feature type="compositionally biased region" description="Basic and acidic residues" evidence="1">
    <location>
        <begin position="240"/>
        <end position="260"/>
    </location>
</feature>
<proteinExistence type="predicted"/>
<feature type="compositionally biased region" description="Pro residues" evidence="1">
    <location>
        <begin position="349"/>
        <end position="362"/>
    </location>
</feature>
<dbReference type="Proteomes" id="UP000271554">
    <property type="component" value="Chromosome"/>
</dbReference>
<feature type="compositionally biased region" description="Low complexity" evidence="1">
    <location>
        <begin position="332"/>
        <end position="348"/>
    </location>
</feature>
<feature type="chain" id="PRO_5017281334" description="DUF6777 domain-containing protein" evidence="2">
    <location>
        <begin position="31"/>
        <end position="396"/>
    </location>
</feature>
<dbReference type="InterPro" id="IPR051425">
    <property type="entry name" value="Formin_Homology"/>
</dbReference>
<protein>
    <recommendedName>
        <fullName evidence="3">DUF6777 domain-containing protein</fullName>
    </recommendedName>
</protein>
<feature type="signal peptide" evidence="2">
    <location>
        <begin position="1"/>
        <end position="30"/>
    </location>
</feature>
<sequence length="396" mass="40078">MPSTLRKIATAAAVLAVGSFAAGCGGGANGADSEQDLNLQPIAAQGPDPFTESTAESTATPTPAVPPGAGSGTPAPSLRSVRTVTGSTPGLYGGTQSVASCDVEKQIRFLGGDRAKTRAFADAAGIDPGSIPSFLRGLTPVVLRVDARVTNHGFRDGSATSFQSVLQAGTAVLVDDHGAPRVRCACGNPLRPPSAHQGGWKDKGTPWPGYRGDRVIVVRPTTVVINTLIIVNVTNNTWIERKSGDDGRHDKRRPDIHIDPAKPPVPEPPSPPASPSTSLSPNTSPSPSPDCPTPTPTVTVTETPSSPPPSAPPSSPSPQSAPPSPQSPPASSPSGCPSATKTVTATPETPAPSSSPPSPLVPPDTGAPSDLPSLPSDMPSGPESDPFGPSPESENV</sequence>
<name>A0A387H974_9ACTN</name>
<organism evidence="4 5">
    <name type="scientific">Streptomyces hundungensis</name>
    <dbReference type="NCBI Taxonomy" id="1077946"/>
    <lineage>
        <taxon>Bacteria</taxon>
        <taxon>Bacillati</taxon>
        <taxon>Actinomycetota</taxon>
        <taxon>Actinomycetes</taxon>
        <taxon>Kitasatosporales</taxon>
        <taxon>Streptomycetaceae</taxon>
        <taxon>Streptomyces</taxon>
    </lineage>
</organism>
<keyword evidence="2" id="KW-0732">Signal</keyword>
<feature type="compositionally biased region" description="Pro residues" evidence="1">
    <location>
        <begin position="284"/>
        <end position="295"/>
    </location>
</feature>
<feature type="region of interest" description="Disordered" evidence="1">
    <location>
        <begin position="240"/>
        <end position="396"/>
    </location>
</feature>
<evidence type="ECO:0000259" key="3">
    <source>
        <dbReference type="Pfam" id="PF20568"/>
    </source>
</evidence>
<accession>A0A387H974</accession>
<dbReference type="Pfam" id="PF20568">
    <property type="entry name" value="DUF6777"/>
    <property type="match status" value="1"/>
</dbReference>
<feature type="domain" description="DUF6777" evidence="3">
    <location>
        <begin position="82"/>
        <end position="244"/>
    </location>
</feature>
<feature type="region of interest" description="Disordered" evidence="1">
    <location>
        <begin position="41"/>
        <end position="81"/>
    </location>
</feature>
<dbReference type="PANTHER" id="PTHR45725">
    <property type="entry name" value="FORMIN HOMOLOGY 2 FAMILY MEMBER"/>
    <property type="match status" value="1"/>
</dbReference>
<feature type="compositionally biased region" description="Pro residues" evidence="1">
    <location>
        <begin position="305"/>
        <end position="331"/>
    </location>
</feature>
<feature type="compositionally biased region" description="Pro residues" evidence="1">
    <location>
        <begin position="261"/>
        <end position="274"/>
    </location>
</feature>
<evidence type="ECO:0000256" key="1">
    <source>
        <dbReference type="SAM" id="MobiDB-lite"/>
    </source>
</evidence>
<dbReference type="InterPro" id="IPR046704">
    <property type="entry name" value="DUF6777"/>
</dbReference>
<evidence type="ECO:0000313" key="5">
    <source>
        <dbReference type="Proteomes" id="UP000271554"/>
    </source>
</evidence>
<dbReference type="AlphaFoldDB" id="A0A387H974"/>
<reference evidence="4 5" key="1">
    <citation type="submission" date="2018-10" db="EMBL/GenBank/DDBJ databases">
        <title>Relationship between Morphology and Antimicrobial Activity in Streptomyces.</title>
        <authorList>
            <person name="Kang H.J."/>
            <person name="Kim S.B."/>
        </authorList>
    </citation>
    <scope>NUCLEOTIDE SEQUENCE [LARGE SCALE GENOMIC DNA]</scope>
    <source>
        <strain evidence="4 5">BH38</strain>
    </source>
</reference>
<dbReference type="EMBL" id="CP032698">
    <property type="protein sequence ID" value="AYG79211.1"/>
    <property type="molecule type" value="Genomic_DNA"/>
</dbReference>
<gene>
    <name evidence="4" type="ORF">DWB77_01321</name>
</gene>
<evidence type="ECO:0000313" key="4">
    <source>
        <dbReference type="EMBL" id="AYG79211.1"/>
    </source>
</evidence>